<gene>
    <name evidence="1" type="ORF">DU69_13845</name>
</gene>
<proteinExistence type="predicted"/>
<organism evidence="1 2">
    <name type="scientific">Methanosarcina mazei</name>
    <name type="common">Methanosarcina frisia</name>
    <dbReference type="NCBI Taxonomy" id="2209"/>
    <lineage>
        <taxon>Archaea</taxon>
        <taxon>Methanobacteriati</taxon>
        <taxon>Methanobacteriota</taxon>
        <taxon>Stenosarchaea group</taxon>
        <taxon>Methanomicrobia</taxon>
        <taxon>Methanosarcinales</taxon>
        <taxon>Methanosarcinaceae</taxon>
        <taxon>Methanosarcina</taxon>
    </lineage>
</organism>
<evidence type="ECO:0000313" key="2">
    <source>
        <dbReference type="Proteomes" id="UP000034657"/>
    </source>
</evidence>
<sequence length="100" mass="11751">MGKWVKMVYGYTIGKVQIIEVEEAETIEDKIIELEMNIKRCTVMLEQLTEKLEKEVFDQYLGEVTDIDVDNFEKLNRKIRTITATRKILQVKLLGLMKNL</sequence>
<accession>A0A0F8IY80</accession>
<dbReference type="Proteomes" id="UP000034657">
    <property type="component" value="Unassembled WGS sequence"/>
</dbReference>
<dbReference type="EMBL" id="JJPT01000025">
    <property type="protein sequence ID" value="KKG94562.1"/>
    <property type="molecule type" value="Genomic_DNA"/>
</dbReference>
<dbReference type="AlphaFoldDB" id="A0A0F8IY80"/>
<protein>
    <submittedName>
        <fullName evidence="1">Uncharacterized protein</fullName>
    </submittedName>
</protein>
<comment type="caution">
    <text evidence="1">The sequence shown here is derived from an EMBL/GenBank/DDBJ whole genome shotgun (WGS) entry which is preliminary data.</text>
</comment>
<name>A0A0F8IY80_METMZ</name>
<reference evidence="1 2" key="1">
    <citation type="journal article" date="2015" name="ISME J.">
        <title>Genomic and phenotypic differentiation among Methanosarcina mazei populations from Columbia River sediment.</title>
        <authorList>
            <person name="Youngblut N.D."/>
            <person name="Wirth J.S."/>
            <person name="Henriksen J.R."/>
            <person name="Smith M."/>
            <person name="Simon H."/>
            <person name="Metcalf W.W."/>
            <person name="Whitaker R.J."/>
        </authorList>
    </citation>
    <scope>NUCLEOTIDE SEQUENCE [LARGE SCALE GENOMIC DNA]</scope>
    <source>
        <strain evidence="1 2">3.H.M.1A.1</strain>
    </source>
</reference>
<dbReference type="PATRIC" id="fig|2209.75.peg.3080"/>
<evidence type="ECO:0000313" key="1">
    <source>
        <dbReference type="EMBL" id="KKG94562.1"/>
    </source>
</evidence>